<proteinExistence type="predicted"/>
<dbReference type="InterPro" id="IPR010982">
    <property type="entry name" value="Lambda_DNA-bd_dom_sf"/>
</dbReference>
<accession>A0ABV6ST10</accession>
<dbReference type="InterPro" id="IPR001387">
    <property type="entry name" value="Cro/C1-type_HTH"/>
</dbReference>
<dbReference type="SMART" id="SM00530">
    <property type="entry name" value="HTH_XRE"/>
    <property type="match status" value="1"/>
</dbReference>
<name>A0ABV6ST10_9GAMM</name>
<dbReference type="Proteomes" id="UP001589898">
    <property type="component" value="Unassembled WGS sequence"/>
</dbReference>
<dbReference type="EMBL" id="JBHLTF010000005">
    <property type="protein sequence ID" value="MFC0716567.1"/>
    <property type="molecule type" value="Genomic_DNA"/>
</dbReference>
<protein>
    <submittedName>
        <fullName evidence="2">Multiprotein-bridging factor 1 family protein</fullName>
    </submittedName>
</protein>
<dbReference type="RefSeq" id="WP_189496067.1">
    <property type="nucleotide sequence ID" value="NZ_BMZT01000004.1"/>
</dbReference>
<dbReference type="CDD" id="cd00093">
    <property type="entry name" value="HTH_XRE"/>
    <property type="match status" value="1"/>
</dbReference>
<feature type="domain" description="HTH cro/C1-type" evidence="1">
    <location>
        <begin position="19"/>
        <end position="67"/>
    </location>
</feature>
<evidence type="ECO:0000259" key="1">
    <source>
        <dbReference type="PROSITE" id="PS50943"/>
    </source>
</evidence>
<dbReference type="Pfam" id="PF01381">
    <property type="entry name" value="HTH_3"/>
    <property type="match status" value="1"/>
</dbReference>
<dbReference type="PROSITE" id="PS50943">
    <property type="entry name" value="HTH_CROC1"/>
    <property type="match status" value="1"/>
</dbReference>
<evidence type="ECO:0000313" key="2">
    <source>
        <dbReference type="EMBL" id="MFC0716567.1"/>
    </source>
</evidence>
<dbReference type="Gene3D" id="1.10.260.40">
    <property type="entry name" value="lambda repressor-like DNA-binding domains"/>
    <property type="match status" value="1"/>
</dbReference>
<organism evidence="2 3">
    <name type="scientific">Luteimonas padinae</name>
    <dbReference type="NCBI Taxonomy" id="1714359"/>
    <lineage>
        <taxon>Bacteria</taxon>
        <taxon>Pseudomonadati</taxon>
        <taxon>Pseudomonadota</taxon>
        <taxon>Gammaproteobacteria</taxon>
        <taxon>Lysobacterales</taxon>
        <taxon>Lysobacteraceae</taxon>
        <taxon>Luteimonas</taxon>
    </lineage>
</organism>
<gene>
    <name evidence="2" type="ORF">ACFFFU_02165</name>
</gene>
<comment type="caution">
    <text evidence="2">The sequence shown here is derived from an EMBL/GenBank/DDBJ whole genome shotgun (WGS) entry which is preliminary data.</text>
</comment>
<evidence type="ECO:0000313" key="3">
    <source>
        <dbReference type="Proteomes" id="UP001589898"/>
    </source>
</evidence>
<keyword evidence="3" id="KW-1185">Reference proteome</keyword>
<sequence>MHHSPVRKRPSHFKPSELVSAARSLLGLSQRDFGRQLGKSQGLISKYESGHVVPPAAVVIHCMHILEWQGGVRSGPLEGWDDVRKALAQLQRALSAVAPRPD</sequence>
<dbReference type="SUPFAM" id="SSF47413">
    <property type="entry name" value="lambda repressor-like DNA-binding domains"/>
    <property type="match status" value="1"/>
</dbReference>
<reference evidence="2 3" key="1">
    <citation type="submission" date="2024-09" db="EMBL/GenBank/DDBJ databases">
        <authorList>
            <person name="Sun Q."/>
            <person name="Mori K."/>
        </authorList>
    </citation>
    <scope>NUCLEOTIDE SEQUENCE [LARGE SCALE GENOMIC DNA]</scope>
    <source>
        <strain evidence="2 3">KCTC 52403</strain>
    </source>
</reference>